<dbReference type="EMBL" id="PQJL01000163">
    <property type="protein sequence ID" value="ROW52423.1"/>
    <property type="molecule type" value="Genomic_DNA"/>
</dbReference>
<feature type="non-terminal residue" evidence="1">
    <location>
        <position position="1"/>
    </location>
</feature>
<dbReference type="GO" id="GO:0004386">
    <property type="term" value="F:helicase activity"/>
    <property type="evidence" value="ECO:0007669"/>
    <property type="project" value="UniProtKB-KW"/>
</dbReference>
<dbReference type="Gene3D" id="1.10.510.10">
    <property type="entry name" value="Transferase(Phosphotransferase) domain 1"/>
    <property type="match status" value="1"/>
</dbReference>
<proteinExistence type="predicted"/>
<dbReference type="Proteomes" id="UP000285793">
    <property type="component" value="Unassembled WGS sequence"/>
</dbReference>
<keyword evidence="1" id="KW-0067">ATP-binding</keyword>
<name>A0A423XPV1_9ENTR</name>
<keyword evidence="1" id="KW-0347">Helicase</keyword>
<keyword evidence="1" id="KW-0547">Nucleotide-binding</keyword>
<feature type="non-terminal residue" evidence="1">
    <location>
        <position position="142"/>
    </location>
</feature>
<sequence>HAMQLQHGDLHPNNILIEEGDVRFIDALDIPCSGDNIIFTPAYVPTDYESLPMEERDCYAVAKVCNEILEHDVNWEGIDPSALLNEIRSCMGRDFKIYSLDRINDEIEILINPPQINEGVRLSVLMRQLTSSQELINDNGVY</sequence>
<gene>
    <name evidence="1" type="ORF">C3E80_21760</name>
</gene>
<dbReference type="AlphaFoldDB" id="A0A423XPV1"/>
<accession>A0A423XPV1</accession>
<evidence type="ECO:0000313" key="1">
    <source>
        <dbReference type="EMBL" id="ROW52423.1"/>
    </source>
</evidence>
<organism evidence="1 2">
    <name type="scientific">Cronobacter malonaticus</name>
    <dbReference type="NCBI Taxonomy" id="413503"/>
    <lineage>
        <taxon>Bacteria</taxon>
        <taxon>Pseudomonadati</taxon>
        <taxon>Pseudomonadota</taxon>
        <taxon>Gammaproteobacteria</taxon>
        <taxon>Enterobacterales</taxon>
        <taxon>Enterobacteriaceae</taxon>
        <taxon>Cronobacter</taxon>
    </lineage>
</organism>
<dbReference type="SUPFAM" id="SSF56112">
    <property type="entry name" value="Protein kinase-like (PK-like)"/>
    <property type="match status" value="1"/>
</dbReference>
<dbReference type="InterPro" id="IPR011009">
    <property type="entry name" value="Kinase-like_dom_sf"/>
</dbReference>
<keyword evidence="1" id="KW-0378">Hydrolase</keyword>
<protein>
    <submittedName>
        <fullName evidence="1">Helicase</fullName>
    </submittedName>
</protein>
<comment type="caution">
    <text evidence="1">The sequence shown here is derived from an EMBL/GenBank/DDBJ whole genome shotgun (WGS) entry which is preliminary data.</text>
</comment>
<evidence type="ECO:0000313" key="2">
    <source>
        <dbReference type="Proteomes" id="UP000285793"/>
    </source>
</evidence>
<reference evidence="1 2" key="1">
    <citation type="journal article" date="2018" name="Front. Microbiol.">
        <title>An Investigation of an Acute Gastroenteritis Outbreak: Cronobacter sakazakii, a Potential Cause of Food-Borne Illness.</title>
        <authorList>
            <person name="Yong W."/>
            <person name="Guo B."/>
            <person name="Shi X."/>
            <person name="Cheng T."/>
            <person name="Chen M."/>
            <person name="Jiang X."/>
            <person name="Ye Y."/>
            <person name="Wang J."/>
            <person name="Xie G."/>
            <person name="Ding J."/>
        </authorList>
    </citation>
    <scope>NUCLEOTIDE SEQUENCE [LARGE SCALE GENOMIC DNA]</scope>
    <source>
        <strain evidence="1 2">S1</strain>
    </source>
</reference>